<proteinExistence type="predicted"/>
<dbReference type="Proteomes" id="UP000477911">
    <property type="component" value="Unassembled WGS sequence"/>
</dbReference>
<evidence type="ECO:0000313" key="2">
    <source>
        <dbReference type="EMBL" id="MXN19230.1"/>
    </source>
</evidence>
<evidence type="ECO:0000256" key="1">
    <source>
        <dbReference type="SAM" id="SignalP"/>
    </source>
</evidence>
<evidence type="ECO:0008006" key="4">
    <source>
        <dbReference type="Google" id="ProtNLM"/>
    </source>
</evidence>
<gene>
    <name evidence="2" type="ORF">GR170_15415</name>
</gene>
<feature type="signal peptide" evidence="1">
    <location>
        <begin position="1"/>
        <end position="24"/>
    </location>
</feature>
<organism evidence="2 3">
    <name type="scientific">Pseudooceanicola albus</name>
    <dbReference type="NCBI Taxonomy" id="2692189"/>
    <lineage>
        <taxon>Bacteria</taxon>
        <taxon>Pseudomonadati</taxon>
        <taxon>Pseudomonadota</taxon>
        <taxon>Alphaproteobacteria</taxon>
        <taxon>Rhodobacterales</taxon>
        <taxon>Paracoccaceae</taxon>
        <taxon>Pseudooceanicola</taxon>
    </lineage>
</organism>
<evidence type="ECO:0000313" key="3">
    <source>
        <dbReference type="Proteomes" id="UP000477911"/>
    </source>
</evidence>
<name>A0A6L7G7E8_9RHOB</name>
<dbReference type="AlphaFoldDB" id="A0A6L7G7E8"/>
<comment type="caution">
    <text evidence="2">The sequence shown here is derived from an EMBL/GenBank/DDBJ whole genome shotgun (WGS) entry which is preliminary data.</text>
</comment>
<accession>A0A6L7G7E8</accession>
<keyword evidence="1" id="KW-0732">Signal</keyword>
<protein>
    <recommendedName>
        <fullName evidence="4">DUF2219 family protein</fullName>
    </recommendedName>
</protein>
<dbReference type="EMBL" id="WUMU01000017">
    <property type="protein sequence ID" value="MXN19230.1"/>
    <property type="molecule type" value="Genomic_DNA"/>
</dbReference>
<reference evidence="2 3" key="1">
    <citation type="submission" date="2019-12" db="EMBL/GenBank/DDBJ databases">
        <authorList>
            <person name="Li M."/>
        </authorList>
    </citation>
    <scope>NUCLEOTIDE SEQUENCE [LARGE SCALE GENOMIC DNA]</scope>
    <source>
        <strain evidence="2 3">GBMRC 2024</strain>
    </source>
</reference>
<dbReference type="RefSeq" id="WP_160895354.1">
    <property type="nucleotide sequence ID" value="NZ_WUMU01000017.1"/>
</dbReference>
<keyword evidence="3" id="KW-1185">Reference proteome</keyword>
<feature type="chain" id="PRO_5026744765" description="DUF2219 family protein" evidence="1">
    <location>
        <begin position="25"/>
        <end position="302"/>
    </location>
</feature>
<sequence>MTAFRQIAGASLLSLAALATPALAATDDQWHYEGTVFADRDSADDIAGAGEVETRLQTRLGAGIAASRSFSTGSARTDLSFGLSHEAYPDHDRNSRTYLDAEAETVQPLALGVLSQLRYGLELREALDGDAAEQIYSRARVFGALRFTPAPRNILQLRLRLGYRNQDEGNTFQGYDQSEVLLDGMYLWAAPDKHRRLAVTSWYEGRTADYDRFSYDEAGLRLVGRQDLSETLQLVGWLGGYARDYRDGGREDRRLTSAIGIETGLSDHSTLELYTGWERNNSTYADKAFEGALAGARLTVTF</sequence>